<evidence type="ECO:0000313" key="2">
    <source>
        <dbReference type="Proteomes" id="UP000010796"/>
    </source>
</evidence>
<keyword evidence="2" id="KW-1185">Reference proteome</keyword>
<dbReference type="RefSeq" id="WP_015267349.1">
    <property type="nucleotide sequence ID" value="NC_019904.1"/>
</dbReference>
<proteinExistence type="predicted"/>
<name>L0G0S6_ECHVK</name>
<accession>L0G0S6</accession>
<dbReference type="OrthoDB" id="8263000at2"/>
<organism evidence="1 2">
    <name type="scientific">Echinicola vietnamensis (strain DSM 17526 / LMG 23754 / KMM 6221)</name>
    <dbReference type="NCBI Taxonomy" id="926556"/>
    <lineage>
        <taxon>Bacteria</taxon>
        <taxon>Pseudomonadati</taxon>
        <taxon>Bacteroidota</taxon>
        <taxon>Cytophagia</taxon>
        <taxon>Cytophagales</taxon>
        <taxon>Cyclobacteriaceae</taxon>
        <taxon>Echinicola</taxon>
    </lineage>
</organism>
<dbReference type="Proteomes" id="UP000010796">
    <property type="component" value="Chromosome"/>
</dbReference>
<reference evidence="2" key="1">
    <citation type="submission" date="2012-02" db="EMBL/GenBank/DDBJ databases">
        <title>The complete genome of Echinicola vietnamensis DSM 17526.</title>
        <authorList>
            <person name="Lucas S."/>
            <person name="Copeland A."/>
            <person name="Lapidus A."/>
            <person name="Glavina del Rio T."/>
            <person name="Dalin E."/>
            <person name="Tice H."/>
            <person name="Bruce D."/>
            <person name="Goodwin L."/>
            <person name="Pitluck S."/>
            <person name="Peters L."/>
            <person name="Ovchinnikova G."/>
            <person name="Teshima H."/>
            <person name="Kyrpides N."/>
            <person name="Mavromatis K."/>
            <person name="Ivanova N."/>
            <person name="Brettin T."/>
            <person name="Detter J.C."/>
            <person name="Han C."/>
            <person name="Larimer F."/>
            <person name="Land M."/>
            <person name="Hauser L."/>
            <person name="Markowitz V."/>
            <person name="Cheng J.-F."/>
            <person name="Hugenholtz P."/>
            <person name="Woyke T."/>
            <person name="Wu D."/>
            <person name="Brambilla E."/>
            <person name="Klenk H.-P."/>
            <person name="Eisen J.A."/>
        </authorList>
    </citation>
    <scope>NUCLEOTIDE SEQUENCE [LARGE SCALE GENOMIC DNA]</scope>
    <source>
        <strain evidence="2">DSM 17526 / LMG 23754 / KMM 6221</strain>
    </source>
</reference>
<dbReference type="KEGG" id="evi:Echvi_3588"/>
<dbReference type="EMBL" id="CP003346">
    <property type="protein sequence ID" value="AGA79804.1"/>
    <property type="molecule type" value="Genomic_DNA"/>
</dbReference>
<gene>
    <name evidence="1" type="ordered locus">Echvi_3588</name>
</gene>
<evidence type="ECO:0000313" key="1">
    <source>
        <dbReference type="EMBL" id="AGA79804.1"/>
    </source>
</evidence>
<dbReference type="AlphaFoldDB" id="L0G0S6"/>
<protein>
    <submittedName>
        <fullName evidence="1">Uncharacterized protein</fullName>
    </submittedName>
</protein>
<dbReference type="STRING" id="926556.Echvi_3588"/>
<sequence length="951" mass="109158">MSTLNEHIAIPRDPHSQDDLDFDFLRKEGIRHIEQLGSKLWTDYNVHDPGITMLEVLSYAITDLGNRINLPIEDLMTRKDVGLEGQFYKVAEILPSAPTSASDYRKLMIDIVGIKNAWLKKEEVTLYADLKNQQLSYSPITAPDVKAHQKTSFNLKGLYRFLVETEHGDKVLGEDLRKAIFKAFHKHRNLCEDLVEVEVVETVPVSVCANIEIAPEADEELIHAQITVALEDYMAPSPRFHSLKEMIEKGYGTAEIFEGPVLSHGFLDPAELEASKLRKEVRLSDIINIIMGINGVKVVKEISLGHCDENDGKGDTSWVICIPENKKPKLCSKTTLNFFKGILPVNVNKSQAVQYRQDILKSRQDQDAKAGIDKFPDMPKGTYGEWSAYSSIQHDFPETYGISDKGLPYQLGMQRRALAKQLKGYLLFFDQILASYFKHLGKVSDLLSLDQNPQMTYFTQAVKDIKGVEGLFKDPSMLEDEERLTKTLLGALDDPIVRRNEIMDHLMARFAENFGNYAFLMKLLYGKSTDEIVLQNKLEFLKDYEEISKNRGDAFDYYDQPKSELWYDHQVVPEPEALKKANVSGAQKRIARLIGIKNYQRRNLSNPAVEIYKYAHTDGEDVFRWRIRDNDGHILLSATTSYTSYNKAGQEMYFAILKVIETQETAIRYLLDPEHKLYRLFDTAIEVGAFHFHKAASSDKYSFDIVNPNIESESDPEYIIAKQYHFHQDKKTVVEAALNLIDFLKRKFTEEGIFLVEHILLRPGEDDGKYAEKWASESKSFTKGKFLPFCTDDYDSCKLIDPYSFRVSVILPGFTYRFANKDFRNYLENVIREELPAHIVAKICWIGYREGEEPAHPQEDVENPEEPLKKENQLVRFEKAYKEFLFELTDIHKRKDKIPSMNKYNETLNEMIASLNGLHTIYPTGRLYDCTDEDEDLDGKLIIGKTNLGTL</sequence>
<dbReference type="PATRIC" id="fig|926556.3.peg.3778"/>
<dbReference type="HOGENOM" id="CLU_007876_0_0_10"/>
<dbReference type="Gene3D" id="2.30.29.80">
    <property type="match status" value="1"/>
</dbReference>
<dbReference type="eggNOG" id="COG3422">
    <property type="taxonomic scope" value="Bacteria"/>
</dbReference>